<gene>
    <name evidence="1" type="ORF">O3P69_000817</name>
</gene>
<sequence>MLVGEALIGKMVSTEYETVYTSRRALGGLKGGCTAPQFKIPYLYNNPPQDIFISGNVARNSFHRQRLTECSSQSVLPPRLL</sequence>
<dbReference type="EMBL" id="JARAKH010000007">
    <property type="protein sequence ID" value="KAK8402725.1"/>
    <property type="molecule type" value="Genomic_DNA"/>
</dbReference>
<name>A0AAW0USL5_SCYPA</name>
<reference evidence="1 2" key="1">
    <citation type="submission" date="2023-03" db="EMBL/GenBank/DDBJ databases">
        <title>High-quality genome of Scylla paramamosain provides insights in environmental adaptation.</title>
        <authorList>
            <person name="Zhang L."/>
        </authorList>
    </citation>
    <scope>NUCLEOTIDE SEQUENCE [LARGE SCALE GENOMIC DNA]</scope>
    <source>
        <strain evidence="1">LZ_2023a</strain>
        <tissue evidence="1">Muscle</tissue>
    </source>
</reference>
<keyword evidence="2" id="KW-1185">Reference proteome</keyword>
<accession>A0AAW0USL5</accession>
<comment type="caution">
    <text evidence="1">The sequence shown here is derived from an EMBL/GenBank/DDBJ whole genome shotgun (WGS) entry which is preliminary data.</text>
</comment>
<protein>
    <submittedName>
        <fullName evidence="1">Uncharacterized protein</fullName>
    </submittedName>
</protein>
<organism evidence="1 2">
    <name type="scientific">Scylla paramamosain</name>
    <name type="common">Mud crab</name>
    <dbReference type="NCBI Taxonomy" id="85552"/>
    <lineage>
        <taxon>Eukaryota</taxon>
        <taxon>Metazoa</taxon>
        <taxon>Ecdysozoa</taxon>
        <taxon>Arthropoda</taxon>
        <taxon>Crustacea</taxon>
        <taxon>Multicrustacea</taxon>
        <taxon>Malacostraca</taxon>
        <taxon>Eumalacostraca</taxon>
        <taxon>Eucarida</taxon>
        <taxon>Decapoda</taxon>
        <taxon>Pleocyemata</taxon>
        <taxon>Brachyura</taxon>
        <taxon>Eubrachyura</taxon>
        <taxon>Portunoidea</taxon>
        <taxon>Portunidae</taxon>
        <taxon>Portuninae</taxon>
        <taxon>Scylla</taxon>
    </lineage>
</organism>
<dbReference type="Proteomes" id="UP001487740">
    <property type="component" value="Unassembled WGS sequence"/>
</dbReference>
<proteinExistence type="predicted"/>
<evidence type="ECO:0000313" key="2">
    <source>
        <dbReference type="Proteomes" id="UP001487740"/>
    </source>
</evidence>
<evidence type="ECO:0000313" key="1">
    <source>
        <dbReference type="EMBL" id="KAK8402725.1"/>
    </source>
</evidence>
<dbReference type="AlphaFoldDB" id="A0AAW0USL5"/>